<evidence type="ECO:0000313" key="1">
    <source>
        <dbReference type="EMBL" id="CAB1447558.1"/>
    </source>
</evidence>
<sequence length="115" mass="12305">MLTAADYHALLYMLITSSGLLSRLPPSSPFCAKRCCRSSCCTTTSPGYSPPYSGSLNCGSLQPSKDSKIGRIRSIGDSNLCGVSESDRLFVCMLTPRYIFDLSSSLPLAAQCHLG</sequence>
<evidence type="ECO:0000313" key="2">
    <source>
        <dbReference type="Proteomes" id="UP001153269"/>
    </source>
</evidence>
<proteinExistence type="predicted"/>
<name>A0A9N7VFJ6_PLEPL</name>
<protein>
    <submittedName>
        <fullName evidence="1">Uncharacterized protein</fullName>
    </submittedName>
</protein>
<accession>A0A9N7VFJ6</accession>
<dbReference type="Proteomes" id="UP001153269">
    <property type="component" value="Unassembled WGS sequence"/>
</dbReference>
<dbReference type="EMBL" id="CADEAL010003951">
    <property type="protein sequence ID" value="CAB1447558.1"/>
    <property type="molecule type" value="Genomic_DNA"/>
</dbReference>
<gene>
    <name evidence="1" type="ORF">PLEPLA_LOCUS35241</name>
</gene>
<dbReference type="AlphaFoldDB" id="A0A9N7VFJ6"/>
<reference evidence="1" key="1">
    <citation type="submission" date="2020-03" db="EMBL/GenBank/DDBJ databases">
        <authorList>
            <person name="Weist P."/>
        </authorList>
    </citation>
    <scope>NUCLEOTIDE SEQUENCE</scope>
</reference>
<organism evidence="1 2">
    <name type="scientific">Pleuronectes platessa</name>
    <name type="common">European plaice</name>
    <dbReference type="NCBI Taxonomy" id="8262"/>
    <lineage>
        <taxon>Eukaryota</taxon>
        <taxon>Metazoa</taxon>
        <taxon>Chordata</taxon>
        <taxon>Craniata</taxon>
        <taxon>Vertebrata</taxon>
        <taxon>Euteleostomi</taxon>
        <taxon>Actinopterygii</taxon>
        <taxon>Neopterygii</taxon>
        <taxon>Teleostei</taxon>
        <taxon>Neoteleostei</taxon>
        <taxon>Acanthomorphata</taxon>
        <taxon>Carangaria</taxon>
        <taxon>Pleuronectiformes</taxon>
        <taxon>Pleuronectoidei</taxon>
        <taxon>Pleuronectidae</taxon>
        <taxon>Pleuronectes</taxon>
    </lineage>
</organism>
<keyword evidence="2" id="KW-1185">Reference proteome</keyword>
<comment type="caution">
    <text evidence="1">The sequence shown here is derived from an EMBL/GenBank/DDBJ whole genome shotgun (WGS) entry which is preliminary data.</text>
</comment>